<feature type="non-terminal residue" evidence="1">
    <location>
        <position position="1"/>
    </location>
</feature>
<dbReference type="EMBL" id="JACEIK010004359">
    <property type="protein sequence ID" value="MCD9645190.1"/>
    <property type="molecule type" value="Genomic_DNA"/>
</dbReference>
<proteinExistence type="predicted"/>
<evidence type="ECO:0000313" key="1">
    <source>
        <dbReference type="EMBL" id="MCD9645190.1"/>
    </source>
</evidence>
<comment type="caution">
    <text evidence="1">The sequence shown here is derived from an EMBL/GenBank/DDBJ whole genome shotgun (WGS) entry which is preliminary data.</text>
</comment>
<organism evidence="1 2">
    <name type="scientific">Datura stramonium</name>
    <name type="common">Jimsonweed</name>
    <name type="synonym">Common thornapple</name>
    <dbReference type="NCBI Taxonomy" id="4076"/>
    <lineage>
        <taxon>Eukaryota</taxon>
        <taxon>Viridiplantae</taxon>
        <taxon>Streptophyta</taxon>
        <taxon>Embryophyta</taxon>
        <taxon>Tracheophyta</taxon>
        <taxon>Spermatophyta</taxon>
        <taxon>Magnoliopsida</taxon>
        <taxon>eudicotyledons</taxon>
        <taxon>Gunneridae</taxon>
        <taxon>Pentapetalae</taxon>
        <taxon>asterids</taxon>
        <taxon>lamiids</taxon>
        <taxon>Solanales</taxon>
        <taxon>Solanaceae</taxon>
        <taxon>Solanoideae</taxon>
        <taxon>Datureae</taxon>
        <taxon>Datura</taxon>
    </lineage>
</organism>
<feature type="non-terminal residue" evidence="1">
    <location>
        <position position="77"/>
    </location>
</feature>
<dbReference type="Proteomes" id="UP000823775">
    <property type="component" value="Unassembled WGS sequence"/>
</dbReference>
<evidence type="ECO:0000313" key="2">
    <source>
        <dbReference type="Proteomes" id="UP000823775"/>
    </source>
</evidence>
<name>A0ABS8VG64_DATST</name>
<sequence length="77" mass="8843">QISFSRSMLYYGFAWDPKYRGSASVRRTKIVDFMETAVKEQGNQVLAGNERQFEGCVCSVSSLTQSTQRRSVVFFFK</sequence>
<keyword evidence="2" id="KW-1185">Reference proteome</keyword>
<reference evidence="1 2" key="1">
    <citation type="journal article" date="2021" name="BMC Genomics">
        <title>Datura genome reveals duplications of psychoactive alkaloid biosynthetic genes and high mutation rate following tissue culture.</title>
        <authorList>
            <person name="Rajewski A."/>
            <person name="Carter-House D."/>
            <person name="Stajich J."/>
            <person name="Litt A."/>
        </authorList>
    </citation>
    <scope>NUCLEOTIDE SEQUENCE [LARGE SCALE GENOMIC DNA]</scope>
    <source>
        <strain evidence="1">AR-01</strain>
    </source>
</reference>
<gene>
    <name evidence="1" type="ORF">HAX54_033912</name>
</gene>
<accession>A0ABS8VG64</accession>
<protein>
    <submittedName>
        <fullName evidence="1">Uncharacterized protein</fullName>
    </submittedName>
</protein>